<evidence type="ECO:0000313" key="1">
    <source>
        <dbReference type="EMBL" id="MBX62675.1"/>
    </source>
</evidence>
<sequence length="49" mass="5739">MYLCHGKIVFDKIIVLFAGQSNLVMRCHMFSWSHTKPRLIPDLVLITKH</sequence>
<accession>A0A2P2Q6Q7</accession>
<proteinExistence type="predicted"/>
<reference evidence="1" key="1">
    <citation type="submission" date="2018-02" db="EMBL/GenBank/DDBJ databases">
        <title>Rhizophora mucronata_Transcriptome.</title>
        <authorList>
            <person name="Meera S.P."/>
            <person name="Sreeshan A."/>
            <person name="Augustine A."/>
        </authorList>
    </citation>
    <scope>NUCLEOTIDE SEQUENCE</scope>
    <source>
        <tissue evidence="1">Leaf</tissue>
    </source>
</reference>
<organism evidence="1">
    <name type="scientific">Rhizophora mucronata</name>
    <name type="common">Asiatic mangrove</name>
    <dbReference type="NCBI Taxonomy" id="61149"/>
    <lineage>
        <taxon>Eukaryota</taxon>
        <taxon>Viridiplantae</taxon>
        <taxon>Streptophyta</taxon>
        <taxon>Embryophyta</taxon>
        <taxon>Tracheophyta</taxon>
        <taxon>Spermatophyta</taxon>
        <taxon>Magnoliopsida</taxon>
        <taxon>eudicotyledons</taxon>
        <taxon>Gunneridae</taxon>
        <taxon>Pentapetalae</taxon>
        <taxon>rosids</taxon>
        <taxon>fabids</taxon>
        <taxon>Malpighiales</taxon>
        <taxon>Rhizophoraceae</taxon>
        <taxon>Rhizophora</taxon>
    </lineage>
</organism>
<dbReference type="EMBL" id="GGEC01082191">
    <property type="protein sequence ID" value="MBX62675.1"/>
    <property type="molecule type" value="Transcribed_RNA"/>
</dbReference>
<name>A0A2P2Q6Q7_RHIMU</name>
<protein>
    <submittedName>
        <fullName evidence="1">Uncharacterized protein</fullName>
    </submittedName>
</protein>
<dbReference type="AlphaFoldDB" id="A0A2P2Q6Q7"/>